<evidence type="ECO:0000313" key="2">
    <source>
        <dbReference type="EMBL" id="KTB30322.1"/>
    </source>
</evidence>
<feature type="region of interest" description="Disordered" evidence="1">
    <location>
        <begin position="95"/>
        <end position="155"/>
    </location>
</feature>
<comment type="caution">
    <text evidence="2">The sequence shown here is derived from an EMBL/GenBank/DDBJ whole genome shotgun (WGS) entry which is preliminary data.</text>
</comment>
<feature type="region of interest" description="Disordered" evidence="1">
    <location>
        <begin position="354"/>
        <end position="436"/>
    </location>
</feature>
<sequence length="537" mass="59278">MHLISSNKNSRPQATVDLPLLVFRHGTKRKFLSRPESFEEMTRVVRRKFDIDQDMQIAFEVADYDVCGNERVEVDESAYQTMAPYLDEMHIVTTPAKQSESQRLIPNSKGKGKEFTTQNDSSLLITPTASGSEELDRVDEVPVSKQPESQIEEDVDQLINEEEELLEATKVVPETKPVSPSINVKPEPPVPKPVSSSNPKSSTTSKPPSTASKPPSTLVTTSTSSKPSTSASSKPPSSLANTTSSKPSTNTASKHSSPRSLASESTVRPSANTNASNPPPATEPRKADELFNDSVTVEDEIVVDEDENRFFLGRQFSFGVSDATKDKQKAKASKATIDEADIIDVDKQPERPISSVTRKFLGQTQSRTITEGDIEEERTISIKTSTSRRVPHSTAPSPSKSRSRFESEQDDGPPPATQGPFQTTSTQQTDLIAPDGRFKVYIEGPKKRHRAEFMTKSRHTVKKVLAGACKTFRLDAAQAHLEHHITDEDDSDIETYVKCKSDETIGKAGIKPGARLRVVVRGFEDEEDDEEEDEDEY</sequence>
<feature type="compositionally biased region" description="Polar residues" evidence="1">
    <location>
        <begin position="239"/>
        <end position="268"/>
    </location>
</feature>
<feature type="compositionally biased region" description="Polar residues" evidence="1">
    <location>
        <begin position="354"/>
        <end position="369"/>
    </location>
</feature>
<protein>
    <submittedName>
        <fullName evidence="2">Uncharacterized protein</fullName>
    </submittedName>
</protein>
<feature type="compositionally biased region" description="Polar residues" evidence="1">
    <location>
        <begin position="381"/>
        <end position="400"/>
    </location>
</feature>
<evidence type="ECO:0000256" key="1">
    <source>
        <dbReference type="SAM" id="MobiDB-lite"/>
    </source>
</evidence>
<evidence type="ECO:0000313" key="3">
    <source>
        <dbReference type="Proteomes" id="UP000054988"/>
    </source>
</evidence>
<organism evidence="2 3">
    <name type="scientific">Moniliophthora roreri</name>
    <name type="common">Frosty pod rot fungus</name>
    <name type="synonym">Monilia roreri</name>
    <dbReference type="NCBI Taxonomy" id="221103"/>
    <lineage>
        <taxon>Eukaryota</taxon>
        <taxon>Fungi</taxon>
        <taxon>Dikarya</taxon>
        <taxon>Basidiomycota</taxon>
        <taxon>Agaricomycotina</taxon>
        <taxon>Agaricomycetes</taxon>
        <taxon>Agaricomycetidae</taxon>
        <taxon>Agaricales</taxon>
        <taxon>Marasmiineae</taxon>
        <taxon>Marasmiaceae</taxon>
        <taxon>Moniliophthora</taxon>
    </lineage>
</organism>
<gene>
    <name evidence="2" type="ORF">WG66_17080</name>
</gene>
<proteinExistence type="predicted"/>
<dbReference type="EMBL" id="LATX01002388">
    <property type="protein sequence ID" value="KTB30322.1"/>
    <property type="molecule type" value="Genomic_DNA"/>
</dbReference>
<feature type="compositionally biased region" description="Low complexity" evidence="1">
    <location>
        <begin position="193"/>
        <end position="238"/>
    </location>
</feature>
<feature type="compositionally biased region" description="Polar residues" evidence="1">
    <location>
        <begin position="95"/>
        <end position="105"/>
    </location>
</feature>
<feature type="region of interest" description="Disordered" evidence="1">
    <location>
        <begin position="167"/>
        <end position="292"/>
    </location>
</feature>
<name>A0A0W0F2A1_MONRR</name>
<feature type="compositionally biased region" description="Polar residues" evidence="1">
    <location>
        <begin position="419"/>
        <end position="430"/>
    </location>
</feature>
<dbReference type="AlphaFoldDB" id="A0A0W0F2A1"/>
<feature type="compositionally biased region" description="Polar residues" evidence="1">
    <location>
        <begin position="115"/>
        <end position="131"/>
    </location>
</feature>
<dbReference type="eggNOG" id="ENOG502SZSY">
    <property type="taxonomic scope" value="Eukaryota"/>
</dbReference>
<reference evidence="2 3" key="1">
    <citation type="submission" date="2015-12" db="EMBL/GenBank/DDBJ databases">
        <title>Draft genome sequence of Moniliophthora roreri, the causal agent of frosty pod rot of cacao.</title>
        <authorList>
            <person name="Aime M.C."/>
            <person name="Diaz-Valderrama J.R."/>
            <person name="Kijpornyongpan T."/>
            <person name="Phillips-Mora W."/>
        </authorList>
    </citation>
    <scope>NUCLEOTIDE SEQUENCE [LARGE SCALE GENOMIC DNA]</scope>
    <source>
        <strain evidence="2 3">MCA 2952</strain>
    </source>
</reference>
<accession>A0A0W0F2A1</accession>
<dbReference type="Proteomes" id="UP000054988">
    <property type="component" value="Unassembled WGS sequence"/>
</dbReference>